<keyword evidence="8" id="KW-0333">Golgi apparatus</keyword>
<gene>
    <name evidence="12" type="ORF">WICPIJ_004319</name>
</gene>
<keyword evidence="5" id="KW-0812">Transmembrane</keyword>
<accession>A0A9P8Q5U7</accession>
<dbReference type="PANTHER" id="PTHR31646:SF1">
    <property type="entry name" value="ALPHA-1,2-MANNOSYLTRANSFERASE MNN2"/>
    <property type="match status" value="1"/>
</dbReference>
<dbReference type="GO" id="GO:0000026">
    <property type="term" value="F:alpha-1,2-mannosyltransferase activity"/>
    <property type="evidence" value="ECO:0007669"/>
    <property type="project" value="TreeGrafter"/>
</dbReference>
<evidence type="ECO:0000256" key="3">
    <source>
        <dbReference type="ARBA" id="ARBA00009105"/>
    </source>
</evidence>
<evidence type="ECO:0000256" key="7">
    <source>
        <dbReference type="ARBA" id="ARBA00022989"/>
    </source>
</evidence>
<feature type="region of interest" description="Disordered" evidence="10">
    <location>
        <begin position="89"/>
        <end position="119"/>
    </location>
</feature>
<dbReference type="OrthoDB" id="430354at2759"/>
<evidence type="ECO:0000256" key="4">
    <source>
        <dbReference type="ARBA" id="ARBA00022679"/>
    </source>
</evidence>
<feature type="signal peptide" evidence="11">
    <location>
        <begin position="1"/>
        <end position="17"/>
    </location>
</feature>
<evidence type="ECO:0000256" key="8">
    <source>
        <dbReference type="ARBA" id="ARBA00023034"/>
    </source>
</evidence>
<dbReference type="Proteomes" id="UP000774326">
    <property type="component" value="Unassembled WGS sequence"/>
</dbReference>
<feature type="chain" id="PRO_5040498178" evidence="11">
    <location>
        <begin position="18"/>
        <end position="716"/>
    </location>
</feature>
<evidence type="ECO:0000313" key="12">
    <source>
        <dbReference type="EMBL" id="KAH3684733.1"/>
    </source>
</evidence>
<evidence type="ECO:0000256" key="5">
    <source>
        <dbReference type="ARBA" id="ARBA00022692"/>
    </source>
</evidence>
<evidence type="ECO:0000256" key="1">
    <source>
        <dbReference type="ARBA" id="ARBA00004323"/>
    </source>
</evidence>
<feature type="compositionally biased region" description="Acidic residues" evidence="10">
    <location>
        <begin position="89"/>
        <end position="103"/>
    </location>
</feature>
<dbReference type="Pfam" id="PF11051">
    <property type="entry name" value="Mannosyl_trans3"/>
    <property type="match status" value="1"/>
</dbReference>
<evidence type="ECO:0000256" key="10">
    <source>
        <dbReference type="SAM" id="MobiDB-lite"/>
    </source>
</evidence>
<keyword evidence="13" id="KW-1185">Reference proteome</keyword>
<reference evidence="12" key="2">
    <citation type="submission" date="2021-01" db="EMBL/GenBank/DDBJ databases">
        <authorList>
            <person name="Schikora-Tamarit M.A."/>
        </authorList>
    </citation>
    <scope>NUCLEOTIDE SEQUENCE</scope>
    <source>
        <strain evidence="12">CBS2887</strain>
    </source>
</reference>
<organism evidence="12 13">
    <name type="scientific">Wickerhamomyces pijperi</name>
    <name type="common">Yeast</name>
    <name type="synonym">Pichia pijperi</name>
    <dbReference type="NCBI Taxonomy" id="599730"/>
    <lineage>
        <taxon>Eukaryota</taxon>
        <taxon>Fungi</taxon>
        <taxon>Dikarya</taxon>
        <taxon>Ascomycota</taxon>
        <taxon>Saccharomycotina</taxon>
        <taxon>Saccharomycetes</taxon>
        <taxon>Phaffomycetales</taxon>
        <taxon>Wickerhamomycetaceae</taxon>
        <taxon>Wickerhamomyces</taxon>
    </lineage>
</organism>
<feature type="region of interest" description="Disordered" evidence="10">
    <location>
        <begin position="678"/>
        <end position="698"/>
    </location>
</feature>
<comment type="pathway">
    <text evidence="2">Protein modification; protein glycosylation.</text>
</comment>
<keyword evidence="11" id="KW-0732">Signal</keyword>
<reference evidence="12" key="1">
    <citation type="journal article" date="2021" name="Open Biol.">
        <title>Shared evolutionary footprints suggest mitochondrial oxidative damage underlies multiple complex I losses in fungi.</title>
        <authorList>
            <person name="Schikora-Tamarit M.A."/>
            <person name="Marcet-Houben M."/>
            <person name="Nosek J."/>
            <person name="Gabaldon T."/>
        </authorList>
    </citation>
    <scope>NUCLEOTIDE SEQUENCE</scope>
    <source>
        <strain evidence="12">CBS2887</strain>
    </source>
</reference>
<comment type="caution">
    <text evidence="12">The sequence shown here is derived from an EMBL/GenBank/DDBJ whole genome shotgun (WGS) entry which is preliminary data.</text>
</comment>
<dbReference type="SUPFAM" id="SSF53448">
    <property type="entry name" value="Nucleotide-diphospho-sugar transferases"/>
    <property type="match status" value="1"/>
</dbReference>
<dbReference type="EMBL" id="JAEUBG010002352">
    <property type="protein sequence ID" value="KAH3684733.1"/>
    <property type="molecule type" value="Genomic_DNA"/>
</dbReference>
<dbReference type="PANTHER" id="PTHR31646">
    <property type="entry name" value="ALPHA-1,2-MANNOSYLTRANSFERASE MNN2"/>
    <property type="match status" value="1"/>
</dbReference>
<evidence type="ECO:0000256" key="9">
    <source>
        <dbReference type="ARBA" id="ARBA00023136"/>
    </source>
</evidence>
<comment type="subcellular location">
    <subcellularLocation>
        <location evidence="1">Golgi apparatus membrane</location>
        <topology evidence="1">Single-pass type II membrane protein</topology>
    </subcellularLocation>
</comment>
<keyword evidence="9" id="KW-0472">Membrane</keyword>
<evidence type="ECO:0000256" key="2">
    <source>
        <dbReference type="ARBA" id="ARBA00004922"/>
    </source>
</evidence>
<evidence type="ECO:0000313" key="13">
    <source>
        <dbReference type="Proteomes" id="UP000774326"/>
    </source>
</evidence>
<proteinExistence type="inferred from homology"/>
<evidence type="ECO:0000256" key="6">
    <source>
        <dbReference type="ARBA" id="ARBA00022968"/>
    </source>
</evidence>
<dbReference type="InterPro" id="IPR022751">
    <property type="entry name" value="Alpha_mannosyltransferase"/>
</dbReference>
<keyword evidence="6" id="KW-0735">Signal-anchor</keyword>
<protein>
    <submittedName>
        <fullName evidence="12">Uncharacterized protein</fullName>
    </submittedName>
</protein>
<keyword evidence="7" id="KW-1133">Transmembrane helix</keyword>
<name>A0A9P8Q5U7_WICPI</name>
<keyword evidence="4" id="KW-0808">Transferase</keyword>
<comment type="similarity">
    <text evidence="3">Belongs to the MNN1/MNT family.</text>
</comment>
<evidence type="ECO:0000256" key="11">
    <source>
        <dbReference type="SAM" id="SignalP"/>
    </source>
</evidence>
<dbReference type="Gene3D" id="3.90.550.10">
    <property type="entry name" value="Spore Coat Polysaccharide Biosynthesis Protein SpsA, Chain A"/>
    <property type="match status" value="1"/>
</dbReference>
<dbReference type="InterPro" id="IPR029044">
    <property type="entry name" value="Nucleotide-diphossugar_trans"/>
</dbReference>
<feature type="compositionally biased region" description="Basic and acidic residues" evidence="10">
    <location>
        <begin position="109"/>
        <end position="119"/>
    </location>
</feature>
<dbReference type="GO" id="GO:0000139">
    <property type="term" value="C:Golgi membrane"/>
    <property type="evidence" value="ECO:0007669"/>
    <property type="project" value="UniProtKB-SubCell"/>
</dbReference>
<dbReference type="GO" id="GO:0046354">
    <property type="term" value="P:mannan biosynthetic process"/>
    <property type="evidence" value="ECO:0007669"/>
    <property type="project" value="TreeGrafter"/>
</dbReference>
<sequence length="716" mass="81193">MTVCLVVLIFQLNYADSGSDPVLVQYNNKIGPSGLQDAGLNILRVKPEDQEKVAASVAQEEQAAAYAKSLQDAAGLAGTEEAGQYAENVVDDEEEEDSIDADTDAAGQTDEHHSHQKPEKVYHINDFSSTSDYHNLNSYQNLADVERALAVYDDYKKFFNDQLFPLIAQSKPTIGSINNGEHYNKKNSNPVGWLNKIPVNSGKLRESHISEPIRSKNYLSSFLQLSDSEKQSLKDSHANFVEKMPAGFPESIDVNIKGDGILYCGGGRYNWLVLLSLKRLRETGSKLPVEVFMPSDSDYSQDLCERVFPAFGAKCLLMSNYLDTAKFKLQGYQLKSMALMLTSFEKVLMLDSDNYPLKNPDYLFINEPFTSKHMVIWPDFWRRSTSPLLYDIAGIEVEEMNKVRDSYNGDERDYPEGLENFTREQYNANISFHDLKGAFPEASSETGQILVNRRVHSKSMLLSFYYNYYGPEYYYALFSQGQAGEGDKDTVLTAAHYFGLPYYQVQEFIREFGDFMSDPNDSENVRFEIAAMGQYDPIIDQIQSSSPETFKSDFKYDSRGNNYYFHKYKNSELMFLHTNMPKLYPWKINGKGFKNIFNQDGTRKRLYSKLLINELGFDFEYKIWEDMEWVLCRHSDFRIHGLQEPLKWCLEVGKHKAWLEADISGTVLDRAESKLQEGTGVGAGEAQIEGGAQEKVDGTANKAKLPRLKAAAAAAS</sequence>
<dbReference type="AlphaFoldDB" id="A0A9P8Q5U7"/>